<keyword evidence="1" id="KW-0479">Metal-binding</keyword>
<evidence type="ECO:0000256" key="1">
    <source>
        <dbReference type="ARBA" id="ARBA00022723"/>
    </source>
</evidence>
<dbReference type="Pfam" id="PF13637">
    <property type="entry name" value="Ank_4"/>
    <property type="match status" value="1"/>
</dbReference>
<evidence type="ECO:0000256" key="5">
    <source>
        <dbReference type="ARBA" id="ARBA00023043"/>
    </source>
</evidence>
<dbReference type="PRINTS" id="PR01415">
    <property type="entry name" value="ANKYRIN"/>
</dbReference>
<dbReference type="Pfam" id="PF12796">
    <property type="entry name" value="Ank_2"/>
    <property type="match status" value="4"/>
</dbReference>
<dbReference type="OrthoDB" id="512202at2759"/>
<dbReference type="Gene3D" id="1.25.40.20">
    <property type="entry name" value="Ankyrin repeat-containing domain"/>
    <property type="match status" value="7"/>
</dbReference>
<dbReference type="AlphaFoldDB" id="A0A2P6THF0"/>
<dbReference type="InterPro" id="IPR036770">
    <property type="entry name" value="Ankyrin_rpt-contain_sf"/>
</dbReference>
<evidence type="ECO:0000256" key="8">
    <source>
        <dbReference type="SAM" id="MobiDB-lite"/>
    </source>
</evidence>
<dbReference type="SUPFAM" id="SSF144232">
    <property type="entry name" value="HIT/MYND zinc finger-like"/>
    <property type="match status" value="1"/>
</dbReference>
<feature type="repeat" description="ANK" evidence="6">
    <location>
        <begin position="258"/>
        <end position="287"/>
    </location>
</feature>
<feature type="repeat" description="ANK" evidence="6">
    <location>
        <begin position="321"/>
        <end position="353"/>
    </location>
</feature>
<dbReference type="PROSITE" id="PS50865">
    <property type="entry name" value="ZF_MYND_2"/>
    <property type="match status" value="1"/>
</dbReference>
<dbReference type="PANTHER" id="PTHR24171">
    <property type="entry name" value="ANKYRIN REPEAT DOMAIN-CONTAINING PROTEIN 39-RELATED"/>
    <property type="match status" value="1"/>
</dbReference>
<feature type="region of interest" description="Disordered" evidence="8">
    <location>
        <begin position="452"/>
        <end position="476"/>
    </location>
</feature>
<feature type="repeat" description="ANK" evidence="6">
    <location>
        <begin position="288"/>
        <end position="320"/>
    </location>
</feature>
<evidence type="ECO:0000256" key="7">
    <source>
        <dbReference type="PROSITE-ProRule" id="PRU00134"/>
    </source>
</evidence>
<dbReference type="PANTHER" id="PTHR24171:SF10">
    <property type="entry name" value="ANKYRIN REPEAT DOMAIN-CONTAINING PROTEIN 29-LIKE"/>
    <property type="match status" value="1"/>
</dbReference>
<dbReference type="EMBL" id="LHPG02000016">
    <property type="protein sequence ID" value="PRW33718.1"/>
    <property type="molecule type" value="Genomic_DNA"/>
</dbReference>
<dbReference type="Gene3D" id="6.10.140.2220">
    <property type="match status" value="1"/>
</dbReference>
<feature type="repeat" description="ANK" evidence="6">
    <location>
        <begin position="123"/>
        <end position="155"/>
    </location>
</feature>
<organism evidence="10 11">
    <name type="scientific">Chlorella sorokiniana</name>
    <name type="common">Freshwater green alga</name>
    <dbReference type="NCBI Taxonomy" id="3076"/>
    <lineage>
        <taxon>Eukaryota</taxon>
        <taxon>Viridiplantae</taxon>
        <taxon>Chlorophyta</taxon>
        <taxon>core chlorophytes</taxon>
        <taxon>Trebouxiophyceae</taxon>
        <taxon>Chlorellales</taxon>
        <taxon>Chlorellaceae</taxon>
        <taxon>Chlorella clade</taxon>
        <taxon>Chlorella</taxon>
    </lineage>
</organism>
<feature type="repeat" description="ANK" evidence="6">
    <location>
        <begin position="620"/>
        <end position="652"/>
    </location>
</feature>
<feature type="repeat" description="ANK" evidence="6">
    <location>
        <begin position="478"/>
        <end position="510"/>
    </location>
</feature>
<evidence type="ECO:0000256" key="3">
    <source>
        <dbReference type="ARBA" id="ARBA00022771"/>
    </source>
</evidence>
<protein>
    <submittedName>
        <fullName evidence="10">Ankyrin repeat</fullName>
    </submittedName>
</protein>
<accession>A0A2P6THF0</accession>
<feature type="domain" description="MYND-type" evidence="9">
    <location>
        <begin position="660"/>
        <end position="705"/>
    </location>
</feature>
<feature type="repeat" description="ANK" evidence="6">
    <location>
        <begin position="423"/>
        <end position="451"/>
    </location>
</feature>
<keyword evidence="2" id="KW-0677">Repeat</keyword>
<evidence type="ECO:0000313" key="10">
    <source>
        <dbReference type="EMBL" id="PRW33718.1"/>
    </source>
</evidence>
<feature type="repeat" description="ANK" evidence="6">
    <location>
        <begin position="90"/>
        <end position="115"/>
    </location>
</feature>
<dbReference type="InterPro" id="IPR002110">
    <property type="entry name" value="Ankyrin_rpt"/>
</dbReference>
<keyword evidence="4" id="KW-0862">Zinc</keyword>
<dbReference type="SMART" id="SM00248">
    <property type="entry name" value="ANK"/>
    <property type="match status" value="16"/>
</dbReference>
<feature type="repeat" description="ANK" evidence="6">
    <location>
        <begin position="387"/>
        <end position="419"/>
    </location>
</feature>
<comment type="caution">
    <text evidence="10">The sequence shown here is derived from an EMBL/GenBank/DDBJ whole genome shotgun (WGS) entry which is preliminary data.</text>
</comment>
<feature type="repeat" description="ANK" evidence="6">
    <location>
        <begin position="56"/>
        <end position="88"/>
    </location>
</feature>
<dbReference type="InterPro" id="IPR002893">
    <property type="entry name" value="Znf_MYND"/>
</dbReference>
<evidence type="ECO:0000256" key="2">
    <source>
        <dbReference type="ARBA" id="ARBA00022737"/>
    </source>
</evidence>
<dbReference type="PROSITE" id="PS50088">
    <property type="entry name" value="ANK_REPEAT"/>
    <property type="match status" value="12"/>
</dbReference>
<evidence type="ECO:0000259" key="9">
    <source>
        <dbReference type="PROSITE" id="PS50865"/>
    </source>
</evidence>
<evidence type="ECO:0000256" key="6">
    <source>
        <dbReference type="PROSITE-ProRule" id="PRU00023"/>
    </source>
</evidence>
<evidence type="ECO:0000256" key="4">
    <source>
        <dbReference type="ARBA" id="ARBA00022833"/>
    </source>
</evidence>
<reference evidence="10 11" key="1">
    <citation type="journal article" date="2018" name="Plant J.">
        <title>Genome sequences of Chlorella sorokiniana UTEX 1602 and Micractinium conductrix SAG 241.80: implications to maltose excretion by a green alga.</title>
        <authorList>
            <person name="Arriola M.B."/>
            <person name="Velmurugan N."/>
            <person name="Zhang Y."/>
            <person name="Plunkett M.H."/>
            <person name="Hondzo H."/>
            <person name="Barney B.M."/>
        </authorList>
    </citation>
    <scope>NUCLEOTIDE SEQUENCE [LARGE SCALE GENOMIC DNA]</scope>
    <source>
        <strain evidence="11">UTEX 1602</strain>
    </source>
</reference>
<sequence>MRRQGRMVRAPPAVSMEGMAEVQLPPLHAAAQAGDGMQVRQLLAAGEDPNQPAPPSGHTPLHFAMARGRRAVIAALLEAGLDPNHRVAADGSSPLHTAAANNQAGAVRQLLEAGAVLVSQVHHGDTALVMAAQEGAQEAVEALLAAGADVNASNTQGETALLVAATHGHKGACQYGRNAAGANLEAVDATNITPLMSTAQFGKVQVMEKLITAGAALEASSGGQTPLFLAVSHNHPKAVKLLLRSGAAVDKRDQWLQTPLCMAAQTGSSEAAIMLIDAGADVNATDDRDYSPLLYAASEARAPIIQLLLRKNADCRFKNGDGWTALHFCCRTGCLAGARALLAAGAPIEARDQYEQTPLIIAAKYGKQDIVQLLLEAGADVNAAEDRCNSVLHMAAGRGQRSVVELLLKHGADLAAVTSAPFSSWSPLHKAAESGAVAVAELLLDAGAPVEGWPARDEQQPDERSNDNEDGPPVVQKSRETPLHLAAKGGHTAMVQLLASRCTNLNAIGLDGKRPLAYTAGHLETALTRIRLGANTRFTDSYGRTALDAAAGDSAEARRALKREEAAQKACACCGTTPAEGARLKRCARCHHVQWASVEGNLPPVIVREGRPEPQAGMLVENTPLHLAAARGHTAMVQLLASRGADLNAVGHNGMRPLGCTAGHLETAITLIRLGARCARCHLVQYCSVDCQRRHWVEGGHRQACKAAAIVLETARMGLPPSIILTVIQSSLVDVLELMGLVIAPAAFMRQLPDADHRTTHSGAQRHRGVAAHCMLLLLCSNAHIMACSWGASMRASIQLPLQLLGLLGLLRHNHVACSGAALAAPAVQQMTHRLFNALEMSRFALQPILGAGPVPVAPAQECTAVMAFFQVSLGLLAPSLLAASLQARLFQQHQEERLQQGLAAESGWQARLYD</sequence>
<dbReference type="Pfam" id="PF01753">
    <property type="entry name" value="zf-MYND"/>
    <property type="match status" value="1"/>
</dbReference>
<feature type="repeat" description="ANK" evidence="6">
    <location>
        <begin position="222"/>
        <end position="254"/>
    </location>
</feature>
<evidence type="ECO:0000313" key="11">
    <source>
        <dbReference type="Proteomes" id="UP000239899"/>
    </source>
</evidence>
<dbReference type="GO" id="GO:0008270">
    <property type="term" value="F:zinc ion binding"/>
    <property type="evidence" value="ECO:0007669"/>
    <property type="project" value="UniProtKB-KW"/>
</dbReference>
<dbReference type="Proteomes" id="UP000239899">
    <property type="component" value="Unassembled WGS sequence"/>
</dbReference>
<keyword evidence="11" id="KW-1185">Reference proteome</keyword>
<dbReference type="PROSITE" id="PS50297">
    <property type="entry name" value="ANK_REP_REGION"/>
    <property type="match status" value="11"/>
</dbReference>
<feature type="compositionally biased region" description="Basic and acidic residues" evidence="8">
    <location>
        <begin position="454"/>
        <end position="467"/>
    </location>
</feature>
<dbReference type="Pfam" id="PF00023">
    <property type="entry name" value="Ank"/>
    <property type="match status" value="3"/>
</dbReference>
<keyword evidence="3 7" id="KW-0863">Zinc-finger</keyword>
<name>A0A2P6THF0_CHLSO</name>
<feature type="repeat" description="ANK" evidence="6">
    <location>
        <begin position="354"/>
        <end position="386"/>
    </location>
</feature>
<keyword evidence="5 6" id="KW-0040">ANK repeat</keyword>
<dbReference type="STRING" id="3076.A0A2P6THF0"/>
<proteinExistence type="predicted"/>
<dbReference type="SUPFAM" id="SSF48403">
    <property type="entry name" value="Ankyrin repeat"/>
    <property type="match status" value="3"/>
</dbReference>
<gene>
    <name evidence="10" type="ORF">C2E21_7536</name>
</gene>